<gene>
    <name evidence="2" type="ORF">PMYSY11_2937</name>
</gene>
<feature type="compositionally biased region" description="Low complexity" evidence="1">
    <location>
        <begin position="21"/>
        <end position="39"/>
    </location>
</feature>
<dbReference type="RefSeq" id="WP_150548648.1">
    <property type="nucleotide sequence ID" value="NZ_LR215729.2"/>
</dbReference>
<organism evidence="2">
    <name type="scientific">Pseudomonas marincola</name>
    <dbReference type="NCBI Taxonomy" id="437900"/>
    <lineage>
        <taxon>Bacteria</taxon>
        <taxon>Pseudomonadati</taxon>
        <taxon>Pseudomonadota</taxon>
        <taxon>Gammaproteobacteria</taxon>
        <taxon>Pseudomonadales</taxon>
        <taxon>Pseudomonadaceae</taxon>
        <taxon>Pseudomonas</taxon>
    </lineage>
</organism>
<proteinExistence type="predicted"/>
<feature type="region of interest" description="Disordered" evidence="1">
    <location>
        <begin position="1"/>
        <end position="91"/>
    </location>
</feature>
<dbReference type="EMBL" id="LR215729">
    <property type="protein sequence ID" value="VEV97981.1"/>
    <property type="molecule type" value="Genomic_DNA"/>
</dbReference>
<sequence>MLPPIPQSLPPVTAQQDVNKPKPVVAAVTPAAETSSESALNLDKRHPQDVQDLLREEQRRRQRQVMDAAPDGEEEAESAEPVAEHPLIEDDLPRQGVWVDIEV</sequence>
<evidence type="ECO:0000256" key="1">
    <source>
        <dbReference type="SAM" id="MobiDB-lite"/>
    </source>
</evidence>
<name>A0A653E7B7_9PSED</name>
<evidence type="ECO:0000313" key="2">
    <source>
        <dbReference type="EMBL" id="VEV97981.1"/>
    </source>
</evidence>
<dbReference type="AlphaFoldDB" id="A0A653E7B7"/>
<protein>
    <submittedName>
        <fullName evidence="2">Aspartate-semialdehyde dehydrogenase</fullName>
    </submittedName>
</protein>
<reference evidence="2" key="1">
    <citation type="submission" date="2019-02" db="EMBL/GenBank/DDBJ databases">
        <authorList>
            <consortium name="Genoscope - CEA"/>
            <person name="William W."/>
        </authorList>
    </citation>
    <scope>NUCLEOTIDE SEQUENCE [LARGE SCALE GENOMIC DNA]</scope>
    <source>
        <strain evidence="2">YSy11</strain>
    </source>
</reference>
<feature type="compositionally biased region" description="Basic and acidic residues" evidence="1">
    <location>
        <begin position="42"/>
        <end position="59"/>
    </location>
</feature>
<feature type="compositionally biased region" description="Basic and acidic residues" evidence="1">
    <location>
        <begin position="82"/>
        <end position="91"/>
    </location>
</feature>
<accession>A0A653E7B7</accession>